<keyword evidence="1" id="KW-0472">Membrane</keyword>
<dbReference type="EMBL" id="BPRH01001477">
    <property type="protein sequence ID" value="GJF13526.1"/>
    <property type="molecule type" value="Genomic_DNA"/>
</dbReference>
<sequence>MGSGAGSRPDSTPDPASLHITVELLADLQAGLLDDATAAEVRKRVRSDPEAAHMLAQLDSVRRELAQLGRPEVAERIAPDVPATVTARVAAALRTAARPDSASVGAHTVSRPRLTRAQRTGLVVGICAVTTAVILGALILVRDPGSSFPSRPTASHITVPSAAPTGFPLSDAELRAALSRQRDLGSLADPQRRASCLTGLGYSPTLAVLGGHPVEVSGRPGVLLLVPARTPDKIRALVVTPTCNSAHTGLLAETVLTAQ</sequence>
<reference evidence="2 3" key="1">
    <citation type="submission" date="2021-08" db="EMBL/GenBank/DDBJ databases">
        <title>Draft genome sequence of Mycolicibacterium sp. NGTWS1702 strain.</title>
        <authorList>
            <person name="Matsumoto M."/>
            <person name="Tang B.C.C."/>
            <person name="Machida Y."/>
            <person name="Matoyama H."/>
            <person name="Kishihara T."/>
            <person name="Sato S."/>
            <person name="Kondo I."/>
            <person name="Sano M."/>
            <person name="Kato G."/>
        </authorList>
    </citation>
    <scope>NUCLEOTIDE SEQUENCE [LARGE SCALE GENOMIC DNA]</scope>
    <source>
        <strain evidence="2 3">NGTWSNA01</strain>
    </source>
</reference>
<proteinExistence type="predicted"/>
<comment type="caution">
    <text evidence="2">The sequence shown here is derived from an EMBL/GenBank/DDBJ whole genome shotgun (WGS) entry which is preliminary data.</text>
</comment>
<organism evidence="2 3">
    <name type="scientific">Mycolicibacterium cyprinidarum</name>
    <dbReference type="NCBI Taxonomy" id="2860311"/>
    <lineage>
        <taxon>Bacteria</taxon>
        <taxon>Bacillati</taxon>
        <taxon>Actinomycetota</taxon>
        <taxon>Actinomycetes</taxon>
        <taxon>Mycobacteriales</taxon>
        <taxon>Mycobacteriaceae</taxon>
        <taxon>Mycolicibacterium</taxon>
    </lineage>
</organism>
<evidence type="ECO:0000313" key="3">
    <source>
        <dbReference type="Proteomes" id="UP001060504"/>
    </source>
</evidence>
<keyword evidence="3" id="KW-1185">Reference proteome</keyword>
<evidence type="ECO:0000313" key="2">
    <source>
        <dbReference type="EMBL" id="GJF13526.1"/>
    </source>
</evidence>
<protein>
    <submittedName>
        <fullName evidence="2">Anti-sigma-M factor RsmA</fullName>
    </submittedName>
</protein>
<dbReference type="Proteomes" id="UP001060504">
    <property type="component" value="Unassembled WGS sequence"/>
</dbReference>
<accession>A0ABQ4V850</accession>
<keyword evidence="1" id="KW-0812">Transmembrane</keyword>
<feature type="transmembrane region" description="Helical" evidence="1">
    <location>
        <begin position="121"/>
        <end position="141"/>
    </location>
</feature>
<name>A0ABQ4V850_9MYCO</name>
<gene>
    <name evidence="2" type="primary">rsmA</name>
    <name evidence="2" type="ORF">NGTWS1702_13990</name>
</gene>
<evidence type="ECO:0000256" key="1">
    <source>
        <dbReference type="SAM" id="Phobius"/>
    </source>
</evidence>
<keyword evidence="1" id="KW-1133">Transmembrane helix</keyword>